<evidence type="ECO:0000256" key="4">
    <source>
        <dbReference type="ARBA" id="ARBA00023136"/>
    </source>
</evidence>
<evidence type="ECO:0000256" key="6">
    <source>
        <dbReference type="SAM" id="Phobius"/>
    </source>
</evidence>
<evidence type="ECO:0000256" key="2">
    <source>
        <dbReference type="ARBA" id="ARBA00022692"/>
    </source>
</evidence>
<dbReference type="InterPro" id="IPR020846">
    <property type="entry name" value="MFS_dom"/>
</dbReference>
<reference evidence="8" key="1">
    <citation type="journal article" date="2020" name="bioRxiv">
        <title>Whole genome comparisons of ergot fungi reveals the divergence and evolution of species within the genus Claviceps are the result of varying mechanisms driving genome evolution and host range expansion.</title>
        <authorList>
            <person name="Wyka S.A."/>
            <person name="Mondo S.J."/>
            <person name="Liu M."/>
            <person name="Dettman J."/>
            <person name="Nalam V."/>
            <person name="Broders K.D."/>
        </authorList>
    </citation>
    <scope>NUCLEOTIDE SEQUENCE</scope>
    <source>
        <strain evidence="8">CCC 489</strain>
    </source>
</reference>
<dbReference type="GO" id="GO:0016020">
    <property type="term" value="C:membrane"/>
    <property type="evidence" value="ECO:0007669"/>
    <property type="project" value="UniProtKB-SubCell"/>
</dbReference>
<dbReference type="PANTHER" id="PTHR23507:SF1">
    <property type="entry name" value="FI18259P1-RELATED"/>
    <property type="match status" value="1"/>
</dbReference>
<name>A0A8K0J2F4_9HYPO</name>
<feature type="transmembrane region" description="Helical" evidence="6">
    <location>
        <begin position="45"/>
        <end position="70"/>
    </location>
</feature>
<comment type="subcellular location">
    <subcellularLocation>
        <location evidence="1">Membrane</location>
        <topology evidence="1">Multi-pass membrane protein</topology>
    </subcellularLocation>
</comment>
<dbReference type="Proteomes" id="UP000811619">
    <property type="component" value="Unassembled WGS sequence"/>
</dbReference>
<dbReference type="PROSITE" id="PS50850">
    <property type="entry name" value="MFS"/>
    <property type="match status" value="1"/>
</dbReference>
<dbReference type="SUPFAM" id="SSF103473">
    <property type="entry name" value="MFS general substrate transporter"/>
    <property type="match status" value="1"/>
</dbReference>
<accession>A0A8K0J2F4</accession>
<gene>
    <name evidence="8" type="ORF">E4U42_006395</name>
</gene>
<dbReference type="InterPro" id="IPR036259">
    <property type="entry name" value="MFS_trans_sf"/>
</dbReference>
<feature type="domain" description="Major facilitator superfamily (MFS) profile" evidence="7">
    <location>
        <begin position="52"/>
        <end position="197"/>
    </location>
</feature>
<feature type="region of interest" description="Disordered" evidence="5">
    <location>
        <begin position="1"/>
        <end position="27"/>
    </location>
</feature>
<evidence type="ECO:0000256" key="5">
    <source>
        <dbReference type="SAM" id="MobiDB-lite"/>
    </source>
</evidence>
<feature type="transmembrane region" description="Helical" evidence="6">
    <location>
        <begin position="164"/>
        <end position="188"/>
    </location>
</feature>
<dbReference type="Gene3D" id="1.20.1250.20">
    <property type="entry name" value="MFS general substrate transporter like domains"/>
    <property type="match status" value="1"/>
</dbReference>
<organism evidence="8 9">
    <name type="scientific">Claviceps africana</name>
    <dbReference type="NCBI Taxonomy" id="83212"/>
    <lineage>
        <taxon>Eukaryota</taxon>
        <taxon>Fungi</taxon>
        <taxon>Dikarya</taxon>
        <taxon>Ascomycota</taxon>
        <taxon>Pezizomycotina</taxon>
        <taxon>Sordariomycetes</taxon>
        <taxon>Hypocreomycetidae</taxon>
        <taxon>Hypocreales</taxon>
        <taxon>Clavicipitaceae</taxon>
        <taxon>Claviceps</taxon>
    </lineage>
</organism>
<keyword evidence="3 6" id="KW-1133">Transmembrane helix</keyword>
<evidence type="ECO:0000256" key="1">
    <source>
        <dbReference type="ARBA" id="ARBA00004141"/>
    </source>
</evidence>
<feature type="transmembrane region" description="Helical" evidence="6">
    <location>
        <begin position="134"/>
        <end position="158"/>
    </location>
</feature>
<comment type="caution">
    <text evidence="8">The sequence shown here is derived from an EMBL/GenBank/DDBJ whole genome shotgun (WGS) entry which is preliminary data.</text>
</comment>
<dbReference type="GO" id="GO:0022857">
    <property type="term" value="F:transmembrane transporter activity"/>
    <property type="evidence" value="ECO:0007669"/>
    <property type="project" value="InterPro"/>
</dbReference>
<keyword evidence="2 6" id="KW-0812">Transmembrane</keyword>
<proteinExistence type="predicted"/>
<keyword evidence="9" id="KW-1185">Reference proteome</keyword>
<evidence type="ECO:0000313" key="8">
    <source>
        <dbReference type="EMBL" id="KAG5919895.1"/>
    </source>
</evidence>
<evidence type="ECO:0000256" key="3">
    <source>
        <dbReference type="ARBA" id="ARBA00022989"/>
    </source>
</evidence>
<keyword evidence="4 6" id="KW-0472">Membrane</keyword>
<sequence length="197" mass="21346">MAARARDERRPLLIPRREDEADHEDGHGYWQLPQDSFAGTDRATVFGLLALIVIAKTIGSSLFGAAVYSVEHSINCRRHLPDSTAVPPMLCESDEANAQFSTIQQWKGHLAMLVGLLTAVPYGLAADRFSRRNLLALSIGGILLSMAGEIIVCLFPAFFALKLVWLAVLFTLIGGGPLVFSALAFAIASDVSSHVQR</sequence>
<dbReference type="EMBL" id="SRPY01000642">
    <property type="protein sequence ID" value="KAG5919895.1"/>
    <property type="molecule type" value="Genomic_DNA"/>
</dbReference>
<evidence type="ECO:0000259" key="7">
    <source>
        <dbReference type="PROSITE" id="PS50850"/>
    </source>
</evidence>
<protein>
    <recommendedName>
        <fullName evidence="7">Major facilitator superfamily (MFS) profile domain-containing protein</fullName>
    </recommendedName>
</protein>
<dbReference type="OrthoDB" id="194139at2759"/>
<dbReference type="AlphaFoldDB" id="A0A8K0J2F4"/>
<evidence type="ECO:0000313" key="9">
    <source>
        <dbReference type="Proteomes" id="UP000811619"/>
    </source>
</evidence>
<dbReference type="PANTHER" id="PTHR23507">
    <property type="entry name" value="ZGC:174356"/>
    <property type="match status" value="1"/>
</dbReference>